<reference evidence="3 4" key="1">
    <citation type="submission" date="2014-04" db="EMBL/GenBank/DDBJ databases">
        <title>Genome assembly of Hyalangium minutum DSM 14724.</title>
        <authorList>
            <person name="Sharma G."/>
            <person name="Subramanian S."/>
        </authorList>
    </citation>
    <scope>NUCLEOTIDE SEQUENCE [LARGE SCALE GENOMIC DNA]</scope>
    <source>
        <strain evidence="3 4">DSM 14724</strain>
    </source>
</reference>
<dbReference type="AlphaFoldDB" id="A0A085WST0"/>
<dbReference type="PROSITE" id="PS50076">
    <property type="entry name" value="DNAJ_2"/>
    <property type="match status" value="1"/>
</dbReference>
<feature type="compositionally biased region" description="Low complexity" evidence="1">
    <location>
        <begin position="229"/>
        <end position="238"/>
    </location>
</feature>
<name>A0A085WST0_9BACT</name>
<evidence type="ECO:0000256" key="1">
    <source>
        <dbReference type="SAM" id="MobiDB-lite"/>
    </source>
</evidence>
<dbReference type="SMART" id="SM00271">
    <property type="entry name" value="DnaJ"/>
    <property type="match status" value="1"/>
</dbReference>
<protein>
    <submittedName>
        <fullName evidence="3">DnaJ domain protein</fullName>
    </submittedName>
</protein>
<dbReference type="Gene3D" id="1.10.287.110">
    <property type="entry name" value="DnaJ domain"/>
    <property type="match status" value="1"/>
</dbReference>
<organism evidence="3 4">
    <name type="scientific">Hyalangium minutum</name>
    <dbReference type="NCBI Taxonomy" id="394096"/>
    <lineage>
        <taxon>Bacteria</taxon>
        <taxon>Pseudomonadati</taxon>
        <taxon>Myxococcota</taxon>
        <taxon>Myxococcia</taxon>
        <taxon>Myxococcales</taxon>
        <taxon>Cystobacterineae</taxon>
        <taxon>Archangiaceae</taxon>
        <taxon>Hyalangium</taxon>
    </lineage>
</organism>
<feature type="region of interest" description="Disordered" evidence="1">
    <location>
        <begin position="193"/>
        <end position="243"/>
    </location>
</feature>
<dbReference type="PATRIC" id="fig|394096.3.peg.2261"/>
<dbReference type="SUPFAM" id="SSF57903">
    <property type="entry name" value="FYVE/PHD zinc finger"/>
    <property type="match status" value="1"/>
</dbReference>
<dbReference type="EMBL" id="JMCB01000003">
    <property type="protein sequence ID" value="KFE70743.1"/>
    <property type="molecule type" value="Genomic_DNA"/>
</dbReference>
<dbReference type="InterPro" id="IPR001623">
    <property type="entry name" value="DnaJ_domain"/>
</dbReference>
<evidence type="ECO:0000313" key="4">
    <source>
        <dbReference type="Proteomes" id="UP000028725"/>
    </source>
</evidence>
<dbReference type="InterPro" id="IPR011011">
    <property type="entry name" value="Znf_FYVE_PHD"/>
</dbReference>
<proteinExistence type="predicted"/>
<dbReference type="SUPFAM" id="SSF46565">
    <property type="entry name" value="Chaperone J-domain"/>
    <property type="match status" value="1"/>
</dbReference>
<sequence length="306" mass="32951">MKWMQCCPTCGAELNWEAEHGNPECDACGAPSHPDFNACWACGESFEEDNAPSDTAEGYVLAFDCSSRKCEGRVAWLMPFCPWCATAQRWQPSEEADAPTCVACEARLDPTWAFCVSCGEEAPLPEDCFTCGALLEQAEGAARCEHCQRIVCDACFGDYTLPEPRAGQPGARGSTASARELLLCTPCAEELGASPVEEEAPAEPEPEAPEEPEADEEPEAAEEPKAAEEPPTARAAPASSPWEVLGVAPGTPLAEVKRAYLQLITQYHPDKVAQLGPKLQALAAEETRRLNHAWSELRQRAGSGSH</sequence>
<dbReference type="CDD" id="cd06257">
    <property type="entry name" value="DnaJ"/>
    <property type="match status" value="1"/>
</dbReference>
<dbReference type="STRING" id="394096.DB31_5785"/>
<feature type="domain" description="J" evidence="2">
    <location>
        <begin position="240"/>
        <end position="302"/>
    </location>
</feature>
<gene>
    <name evidence="3" type="ORF">DB31_5785</name>
</gene>
<keyword evidence="4" id="KW-1185">Reference proteome</keyword>
<comment type="caution">
    <text evidence="3">The sequence shown here is derived from an EMBL/GenBank/DDBJ whole genome shotgun (WGS) entry which is preliminary data.</text>
</comment>
<dbReference type="InterPro" id="IPR036869">
    <property type="entry name" value="J_dom_sf"/>
</dbReference>
<feature type="compositionally biased region" description="Acidic residues" evidence="1">
    <location>
        <begin position="196"/>
        <end position="221"/>
    </location>
</feature>
<accession>A0A085WST0</accession>
<dbReference type="Proteomes" id="UP000028725">
    <property type="component" value="Unassembled WGS sequence"/>
</dbReference>
<dbReference type="Pfam" id="PF00226">
    <property type="entry name" value="DnaJ"/>
    <property type="match status" value="1"/>
</dbReference>
<evidence type="ECO:0000259" key="2">
    <source>
        <dbReference type="PROSITE" id="PS50076"/>
    </source>
</evidence>
<evidence type="ECO:0000313" key="3">
    <source>
        <dbReference type="EMBL" id="KFE70743.1"/>
    </source>
</evidence>